<dbReference type="HOGENOM" id="CLU_2763319_0_0_1"/>
<dbReference type="EMBL" id="CT868474">
    <property type="protein sequence ID" value="CAK83576.1"/>
    <property type="molecule type" value="Genomic_DNA"/>
</dbReference>
<dbReference type="Proteomes" id="UP000000600">
    <property type="component" value="Unassembled WGS sequence"/>
</dbReference>
<dbReference type="InParanoid" id="A0DKK9"/>
<dbReference type="GeneID" id="5036758"/>
<name>A0DKK9_PARTE</name>
<protein>
    <recommendedName>
        <fullName evidence="3">BESS domain-containing protein</fullName>
    </recommendedName>
</protein>
<dbReference type="RefSeq" id="XP_001450973.1">
    <property type="nucleotide sequence ID" value="XM_001450936.1"/>
</dbReference>
<organism evidence="1 2">
    <name type="scientific">Paramecium tetraurelia</name>
    <dbReference type="NCBI Taxonomy" id="5888"/>
    <lineage>
        <taxon>Eukaryota</taxon>
        <taxon>Sar</taxon>
        <taxon>Alveolata</taxon>
        <taxon>Ciliophora</taxon>
        <taxon>Intramacronucleata</taxon>
        <taxon>Oligohymenophorea</taxon>
        <taxon>Peniculida</taxon>
        <taxon>Parameciidae</taxon>
        <taxon>Paramecium</taxon>
    </lineage>
</organism>
<evidence type="ECO:0000313" key="2">
    <source>
        <dbReference type="Proteomes" id="UP000000600"/>
    </source>
</evidence>
<sequence>MSTYKKNQYQRQVICNQAKELDKKTISADDDNSKLYSAALDSRLLEVISKLPKHLKNKSQTVQFKKQIIS</sequence>
<accession>A0DKK9</accession>
<evidence type="ECO:0000313" key="1">
    <source>
        <dbReference type="EMBL" id="CAK83576.1"/>
    </source>
</evidence>
<proteinExistence type="predicted"/>
<evidence type="ECO:0008006" key="3">
    <source>
        <dbReference type="Google" id="ProtNLM"/>
    </source>
</evidence>
<gene>
    <name evidence="1" type="ORF">GSPATT00017906001</name>
</gene>
<reference evidence="1 2" key="1">
    <citation type="journal article" date="2006" name="Nature">
        <title>Global trends of whole-genome duplications revealed by the ciliate Paramecium tetraurelia.</title>
        <authorList>
            <consortium name="Genoscope"/>
            <person name="Aury J.-M."/>
            <person name="Jaillon O."/>
            <person name="Duret L."/>
            <person name="Noel B."/>
            <person name="Jubin C."/>
            <person name="Porcel B.M."/>
            <person name="Segurens B."/>
            <person name="Daubin V."/>
            <person name="Anthouard V."/>
            <person name="Aiach N."/>
            <person name="Arnaiz O."/>
            <person name="Billaut A."/>
            <person name="Beisson J."/>
            <person name="Blanc I."/>
            <person name="Bouhouche K."/>
            <person name="Camara F."/>
            <person name="Duharcourt S."/>
            <person name="Guigo R."/>
            <person name="Gogendeau D."/>
            <person name="Katinka M."/>
            <person name="Keller A.-M."/>
            <person name="Kissmehl R."/>
            <person name="Klotz C."/>
            <person name="Koll F."/>
            <person name="Le Moue A."/>
            <person name="Lepere C."/>
            <person name="Malinsky S."/>
            <person name="Nowacki M."/>
            <person name="Nowak J.K."/>
            <person name="Plattner H."/>
            <person name="Poulain J."/>
            <person name="Ruiz F."/>
            <person name="Serrano V."/>
            <person name="Zagulski M."/>
            <person name="Dessen P."/>
            <person name="Betermier M."/>
            <person name="Weissenbach J."/>
            <person name="Scarpelli C."/>
            <person name="Schachter V."/>
            <person name="Sperling L."/>
            <person name="Meyer E."/>
            <person name="Cohen J."/>
            <person name="Wincker P."/>
        </authorList>
    </citation>
    <scope>NUCLEOTIDE SEQUENCE [LARGE SCALE GENOMIC DNA]</scope>
    <source>
        <strain evidence="1 2">Stock d4-2</strain>
    </source>
</reference>
<dbReference type="KEGG" id="ptm:GSPATT00017906001"/>
<dbReference type="AlphaFoldDB" id="A0DKK9"/>
<keyword evidence="2" id="KW-1185">Reference proteome</keyword>